<reference evidence="1" key="1">
    <citation type="submission" date="2020-04" db="EMBL/GenBank/DDBJ databases">
        <title>Deep metagenomics examines the oral microbiome during advanced dental caries in children, revealing novel taxa and co-occurrences with host molecules.</title>
        <authorList>
            <person name="Baker J.L."/>
            <person name="Morton J.T."/>
            <person name="Dinis M."/>
            <person name="Alvarez R."/>
            <person name="Tran N.C."/>
            <person name="Knight R."/>
            <person name="Edlund A."/>
        </authorList>
    </citation>
    <scope>NUCLEOTIDE SEQUENCE</scope>
    <source>
        <strain evidence="1">JCVI_44_bin.5</strain>
    </source>
</reference>
<dbReference type="RefSeq" id="WP_273160667.1">
    <property type="nucleotide sequence ID" value="NZ_JABZSJ010000050.1"/>
</dbReference>
<name>A0A930MYF3_9BACT</name>
<accession>A0A930MYF3</accession>
<dbReference type="EMBL" id="JABZSJ010000050">
    <property type="protein sequence ID" value="MBF1384879.1"/>
    <property type="molecule type" value="Genomic_DNA"/>
</dbReference>
<comment type="caution">
    <text evidence="1">The sequence shown here is derived from an EMBL/GenBank/DDBJ whole genome shotgun (WGS) entry which is preliminary data.</text>
</comment>
<gene>
    <name evidence="1" type="ORF">HXN26_08560</name>
</gene>
<dbReference type="Proteomes" id="UP000771736">
    <property type="component" value="Unassembled WGS sequence"/>
</dbReference>
<sequence length="98" mass="11485">MAIKTIDYRYLGACEECDNCLEKNYPWYYCERNNDNFGDISYPEDCDEYADSGYYNDDGEEDPDRNEPIECPRCGNDAYWGGSNYECEQCGWCGWPND</sequence>
<proteinExistence type="predicted"/>
<protein>
    <submittedName>
        <fullName evidence="1">Uncharacterized protein</fullName>
    </submittedName>
</protein>
<evidence type="ECO:0000313" key="1">
    <source>
        <dbReference type="EMBL" id="MBF1384879.1"/>
    </source>
</evidence>
<organism evidence="1 2">
    <name type="scientific">Prevotella aurantiaca</name>
    <dbReference type="NCBI Taxonomy" id="596085"/>
    <lineage>
        <taxon>Bacteria</taxon>
        <taxon>Pseudomonadati</taxon>
        <taxon>Bacteroidota</taxon>
        <taxon>Bacteroidia</taxon>
        <taxon>Bacteroidales</taxon>
        <taxon>Prevotellaceae</taxon>
        <taxon>Prevotella</taxon>
    </lineage>
</organism>
<dbReference type="AlphaFoldDB" id="A0A930MYF3"/>
<evidence type="ECO:0000313" key="2">
    <source>
        <dbReference type="Proteomes" id="UP000771736"/>
    </source>
</evidence>